<dbReference type="SUPFAM" id="SSF50370">
    <property type="entry name" value="Ricin B-like lectins"/>
    <property type="match status" value="1"/>
</dbReference>
<keyword evidence="3" id="KW-0808">Transferase</keyword>
<evidence type="ECO:0000256" key="2">
    <source>
        <dbReference type="SAM" id="Phobius"/>
    </source>
</evidence>
<feature type="transmembrane region" description="Helical" evidence="2">
    <location>
        <begin position="73"/>
        <end position="95"/>
    </location>
</feature>
<feature type="compositionally biased region" description="Polar residues" evidence="1">
    <location>
        <begin position="104"/>
        <end position="119"/>
    </location>
</feature>
<feature type="compositionally biased region" description="Low complexity" evidence="1">
    <location>
        <begin position="157"/>
        <end position="170"/>
    </location>
</feature>
<keyword evidence="3" id="KW-0418">Kinase</keyword>
<protein>
    <submittedName>
        <fullName evidence="3">Serine/threonine-protein kinase PAK 2-like isoform X1</fullName>
    </submittedName>
</protein>
<feature type="region of interest" description="Disordered" evidence="1">
    <location>
        <begin position="103"/>
        <end position="129"/>
    </location>
</feature>
<keyword evidence="2" id="KW-0812">Transmembrane</keyword>
<evidence type="ECO:0000256" key="1">
    <source>
        <dbReference type="SAM" id="MobiDB-lite"/>
    </source>
</evidence>
<accession>A0AAD3H4N6</accession>
<dbReference type="Proteomes" id="UP001054902">
    <property type="component" value="Unassembled WGS sequence"/>
</dbReference>
<organism evidence="3 4">
    <name type="scientific">Chaetoceros tenuissimus</name>
    <dbReference type="NCBI Taxonomy" id="426638"/>
    <lineage>
        <taxon>Eukaryota</taxon>
        <taxon>Sar</taxon>
        <taxon>Stramenopiles</taxon>
        <taxon>Ochrophyta</taxon>
        <taxon>Bacillariophyta</taxon>
        <taxon>Coscinodiscophyceae</taxon>
        <taxon>Chaetocerotophycidae</taxon>
        <taxon>Chaetocerotales</taxon>
        <taxon>Chaetocerotaceae</taxon>
        <taxon>Chaetoceros</taxon>
    </lineage>
</organism>
<gene>
    <name evidence="3" type="ORF">CTEN210_06384</name>
</gene>
<dbReference type="AlphaFoldDB" id="A0AAD3H4N6"/>
<comment type="caution">
    <text evidence="3">The sequence shown here is derived from an EMBL/GenBank/DDBJ whole genome shotgun (WGS) entry which is preliminary data.</text>
</comment>
<evidence type="ECO:0000313" key="4">
    <source>
        <dbReference type="Proteomes" id="UP001054902"/>
    </source>
</evidence>
<proteinExistence type="predicted"/>
<name>A0AAD3H4N6_9STRA</name>
<feature type="region of interest" description="Disordered" evidence="1">
    <location>
        <begin position="141"/>
        <end position="170"/>
    </location>
</feature>
<sequence length="368" mass="41004">MARSSRIRDSKFYNCNVNFDQSWRSVSFAASDDEYSFSDDDYESRRSNASSIYSVRKRPEKKLSLRQKRCRNIFITFMSFVVSIACGYFALMIVIKFENDESEPTNIPTGSPTMLASQETSHDPSLEPSLLPSLEPTLILSSTPSVDKPSKESKNDSVTSFPSHFSSTSPSFFPSSFPSMIPTVQFTEEPSHLPSETNSPSNPPSQSPSILVPSTSPSSMTSAEVNKEIQIISTFRTFGDDTTSDWCLSASTSTQGSKLYVKECLASDSNLQLWKFTSEGHMTLARMGDFCVKSTFAQLTLENCGDASDITIINFEFRNGSITQTKNSNVWRIGFDPENSSGRLQLYRNGILNDSLDKWNVVYPLLPT</sequence>
<keyword evidence="2" id="KW-0472">Membrane</keyword>
<feature type="compositionally biased region" description="Polar residues" evidence="1">
    <location>
        <begin position="212"/>
        <end position="222"/>
    </location>
</feature>
<evidence type="ECO:0000313" key="3">
    <source>
        <dbReference type="EMBL" id="GFH49908.1"/>
    </source>
</evidence>
<keyword evidence="4" id="KW-1185">Reference proteome</keyword>
<dbReference type="GO" id="GO:0016301">
    <property type="term" value="F:kinase activity"/>
    <property type="evidence" value="ECO:0007669"/>
    <property type="project" value="UniProtKB-KW"/>
</dbReference>
<dbReference type="EMBL" id="BLLK01000038">
    <property type="protein sequence ID" value="GFH49908.1"/>
    <property type="molecule type" value="Genomic_DNA"/>
</dbReference>
<keyword evidence="2" id="KW-1133">Transmembrane helix</keyword>
<dbReference type="InterPro" id="IPR035992">
    <property type="entry name" value="Ricin_B-like_lectins"/>
</dbReference>
<reference evidence="3 4" key="1">
    <citation type="journal article" date="2021" name="Sci. Rep.">
        <title>The genome of the diatom Chaetoceros tenuissimus carries an ancient integrated fragment of an extant virus.</title>
        <authorList>
            <person name="Hongo Y."/>
            <person name="Kimura K."/>
            <person name="Takaki Y."/>
            <person name="Yoshida Y."/>
            <person name="Baba S."/>
            <person name="Kobayashi G."/>
            <person name="Nagasaki K."/>
            <person name="Hano T."/>
            <person name="Tomaru Y."/>
        </authorList>
    </citation>
    <scope>NUCLEOTIDE SEQUENCE [LARGE SCALE GENOMIC DNA]</scope>
    <source>
        <strain evidence="3 4">NIES-3715</strain>
    </source>
</reference>
<feature type="region of interest" description="Disordered" evidence="1">
    <location>
        <begin position="188"/>
        <end position="222"/>
    </location>
</feature>
<dbReference type="PROSITE" id="PS50231">
    <property type="entry name" value="RICIN_B_LECTIN"/>
    <property type="match status" value="1"/>
</dbReference>